<evidence type="ECO:0000256" key="3">
    <source>
        <dbReference type="ARBA" id="ARBA00022764"/>
    </source>
</evidence>
<comment type="similarity">
    <text evidence="2">Belongs to the bacterial solute-binding protein 1 family.</text>
</comment>
<gene>
    <name evidence="4" type="ORF">ACFOHJ_22135</name>
</gene>
<dbReference type="Gene3D" id="3.40.190.10">
    <property type="entry name" value="Periplasmic binding protein-like II"/>
    <property type="match status" value="1"/>
</dbReference>
<dbReference type="RefSeq" id="WP_378224903.1">
    <property type="nucleotide sequence ID" value="NZ_JBHRTK010000031.1"/>
</dbReference>
<name>A0ABV7KHX4_9HYPH</name>
<comment type="subcellular location">
    <subcellularLocation>
        <location evidence="1">Periplasm</location>
    </subcellularLocation>
</comment>
<dbReference type="NCBIfam" id="TIGR01409">
    <property type="entry name" value="TAT_signal_seq"/>
    <property type="match status" value="1"/>
</dbReference>
<accession>A0ABV7KHX4</accession>
<dbReference type="Pfam" id="PF01547">
    <property type="entry name" value="SBP_bac_1"/>
    <property type="match status" value="1"/>
</dbReference>
<dbReference type="InterPro" id="IPR050490">
    <property type="entry name" value="Bact_solute-bd_prot1"/>
</dbReference>
<keyword evidence="5" id="KW-1185">Reference proteome</keyword>
<comment type="caution">
    <text evidence="4">The sequence shown here is derived from an EMBL/GenBank/DDBJ whole genome shotgun (WGS) entry which is preliminary data.</text>
</comment>
<dbReference type="PROSITE" id="PS51318">
    <property type="entry name" value="TAT"/>
    <property type="match status" value="1"/>
</dbReference>
<sequence length="443" mass="48955">MVTKIPLGAWDVSRREFLRYSGLVGAGGLAALYAGRSPAFASDAVDLDFAVWTYAVDEVEANVKAWQDANAGMSVKLQDYPWDTYKATMVQRLATSTPTDVLYNNGSWLAEFVAAGWVVPVSKYLDFEKYRDKIIPYALSGLTFNNEPYGLPYYADIASFIWNPTVAKQYGVDRAPTSWDEVMEMSLSMQKKGLRSPILWEFSQVNPSSLDEFIAMSMSRGDEVFDADMNPIFEDPNSPAFQQAQFMADTIKQELAATSPAENDAVRSMNSGQHVFTCMYNYNLAAMNNKGQPLAGQFELLKMPGSKGATLGYVRFYSITSMAAARGDAVAAAAGKFVEAMGGAPDGTFNVPKKWAINRGLGFGVRPLFDDPEVVQAFSSWVNVPMLKEQQELAQTKREAKWTGIWGDTMLRELSKAFAGEVSVEEAMKASADKARELKQQYQ</sequence>
<evidence type="ECO:0000256" key="1">
    <source>
        <dbReference type="ARBA" id="ARBA00004418"/>
    </source>
</evidence>
<reference evidence="5" key="1">
    <citation type="journal article" date="2019" name="Int. J. Syst. Evol. Microbiol.">
        <title>The Global Catalogue of Microorganisms (GCM) 10K type strain sequencing project: providing services to taxonomists for standard genome sequencing and annotation.</title>
        <authorList>
            <consortium name="The Broad Institute Genomics Platform"/>
            <consortium name="The Broad Institute Genome Sequencing Center for Infectious Disease"/>
            <person name="Wu L."/>
            <person name="Ma J."/>
        </authorList>
    </citation>
    <scope>NUCLEOTIDE SEQUENCE [LARGE SCALE GENOMIC DNA]</scope>
    <source>
        <strain evidence="5">KCTC 52165</strain>
    </source>
</reference>
<proteinExistence type="inferred from homology"/>
<dbReference type="EMBL" id="JBHRTK010000031">
    <property type="protein sequence ID" value="MFC3208930.1"/>
    <property type="molecule type" value="Genomic_DNA"/>
</dbReference>
<evidence type="ECO:0000313" key="4">
    <source>
        <dbReference type="EMBL" id="MFC3208930.1"/>
    </source>
</evidence>
<dbReference type="InterPro" id="IPR006311">
    <property type="entry name" value="TAT_signal"/>
</dbReference>
<dbReference type="PANTHER" id="PTHR43649">
    <property type="entry name" value="ARABINOSE-BINDING PROTEIN-RELATED"/>
    <property type="match status" value="1"/>
</dbReference>
<organism evidence="4 5">
    <name type="scientific">Aquamicrobium soli</name>
    <dbReference type="NCBI Taxonomy" id="1811518"/>
    <lineage>
        <taxon>Bacteria</taxon>
        <taxon>Pseudomonadati</taxon>
        <taxon>Pseudomonadota</taxon>
        <taxon>Alphaproteobacteria</taxon>
        <taxon>Hyphomicrobiales</taxon>
        <taxon>Phyllobacteriaceae</taxon>
        <taxon>Aquamicrobium</taxon>
    </lineage>
</organism>
<protein>
    <submittedName>
        <fullName evidence="4">ABC transporter substrate-binding protein</fullName>
    </submittedName>
</protein>
<dbReference type="InterPro" id="IPR006059">
    <property type="entry name" value="SBP"/>
</dbReference>
<evidence type="ECO:0000313" key="5">
    <source>
        <dbReference type="Proteomes" id="UP001595583"/>
    </source>
</evidence>
<evidence type="ECO:0000256" key="2">
    <source>
        <dbReference type="ARBA" id="ARBA00008520"/>
    </source>
</evidence>
<dbReference type="SUPFAM" id="SSF53850">
    <property type="entry name" value="Periplasmic binding protein-like II"/>
    <property type="match status" value="1"/>
</dbReference>
<dbReference type="Proteomes" id="UP001595583">
    <property type="component" value="Unassembled WGS sequence"/>
</dbReference>
<keyword evidence="3" id="KW-0574">Periplasm</keyword>
<dbReference type="InterPro" id="IPR019546">
    <property type="entry name" value="TAT_signal_bac_arc"/>
</dbReference>